<dbReference type="Pfam" id="PF02737">
    <property type="entry name" value="3HCDH_N"/>
    <property type="match status" value="1"/>
</dbReference>
<dbReference type="Gene3D" id="3.40.50.720">
    <property type="entry name" value="NAD(P)-binding Rossmann-like Domain"/>
    <property type="match status" value="1"/>
</dbReference>
<reference evidence="3" key="1">
    <citation type="submission" date="2018-11" db="EMBL/GenBank/DDBJ databases">
        <authorList>
            <consortium name="Pathogen Informatics"/>
        </authorList>
    </citation>
    <scope>NUCLEOTIDE SEQUENCE</scope>
</reference>
<dbReference type="PANTHER" id="PTHR43561:SF3">
    <property type="entry name" value="HYDROXYACYL-COENZYME A DEHYDROGENASE, MITOCHONDRIAL"/>
    <property type="match status" value="1"/>
</dbReference>
<comment type="caution">
    <text evidence="3">The sequence shown here is derived from an EMBL/GenBank/DDBJ whole genome shotgun (WGS) entry which is preliminary data.</text>
</comment>
<dbReference type="OrthoDB" id="5958943at2759"/>
<evidence type="ECO:0000313" key="3">
    <source>
        <dbReference type="EMBL" id="VEL21623.1"/>
    </source>
</evidence>
<keyword evidence="1" id="KW-0520">NAD</keyword>
<feature type="domain" description="3-hydroxyacyl-CoA dehydrogenase NAD binding" evidence="2">
    <location>
        <begin position="1"/>
        <end position="62"/>
    </location>
</feature>
<dbReference type="AlphaFoldDB" id="A0A3S5A703"/>
<dbReference type="GO" id="GO:0005739">
    <property type="term" value="C:mitochondrion"/>
    <property type="evidence" value="ECO:0007669"/>
    <property type="project" value="TreeGrafter"/>
</dbReference>
<proteinExistence type="predicted"/>
<keyword evidence="4" id="KW-1185">Reference proteome</keyword>
<dbReference type="PANTHER" id="PTHR43561">
    <property type="match status" value="1"/>
</dbReference>
<dbReference type="EMBL" id="CAAALY010052238">
    <property type="protein sequence ID" value="VEL21623.1"/>
    <property type="molecule type" value="Genomic_DNA"/>
</dbReference>
<organism evidence="3 4">
    <name type="scientific">Protopolystoma xenopodis</name>
    <dbReference type="NCBI Taxonomy" id="117903"/>
    <lineage>
        <taxon>Eukaryota</taxon>
        <taxon>Metazoa</taxon>
        <taxon>Spiralia</taxon>
        <taxon>Lophotrochozoa</taxon>
        <taxon>Platyhelminthes</taxon>
        <taxon>Monogenea</taxon>
        <taxon>Polyopisthocotylea</taxon>
        <taxon>Polystomatidea</taxon>
        <taxon>Polystomatidae</taxon>
        <taxon>Protopolystoma</taxon>
    </lineage>
</organism>
<sequence length="98" mass="10803">MDETASSACIFATNTSSLSLSEVAQSLSRKDRFGGLHFFNPVPVMRLIEVVRISETSDDTFNVSWISSASDFRNSHHSISLSSPNIMKDGVLYGWSDL</sequence>
<dbReference type="Proteomes" id="UP000784294">
    <property type="component" value="Unassembled WGS sequence"/>
</dbReference>
<evidence type="ECO:0000313" key="4">
    <source>
        <dbReference type="Proteomes" id="UP000784294"/>
    </source>
</evidence>
<gene>
    <name evidence="3" type="ORF">PXEA_LOCUS15063</name>
</gene>
<accession>A0A3S5A703</accession>
<dbReference type="GO" id="GO:0003857">
    <property type="term" value="F:(3S)-3-hydroxyacyl-CoA dehydrogenase (NAD+) activity"/>
    <property type="evidence" value="ECO:0007669"/>
    <property type="project" value="TreeGrafter"/>
</dbReference>
<dbReference type="SUPFAM" id="SSF51735">
    <property type="entry name" value="NAD(P)-binding Rossmann-fold domains"/>
    <property type="match status" value="1"/>
</dbReference>
<dbReference type="GO" id="GO:0070403">
    <property type="term" value="F:NAD+ binding"/>
    <property type="evidence" value="ECO:0007669"/>
    <property type="project" value="InterPro"/>
</dbReference>
<dbReference type="GO" id="GO:0006635">
    <property type="term" value="P:fatty acid beta-oxidation"/>
    <property type="evidence" value="ECO:0007669"/>
    <property type="project" value="TreeGrafter"/>
</dbReference>
<evidence type="ECO:0000256" key="1">
    <source>
        <dbReference type="ARBA" id="ARBA00023027"/>
    </source>
</evidence>
<name>A0A3S5A703_9PLAT</name>
<dbReference type="InterPro" id="IPR052242">
    <property type="entry name" value="Mito_3-hydroxyacyl-CoA_DH"/>
</dbReference>
<dbReference type="InterPro" id="IPR006176">
    <property type="entry name" value="3-OHacyl-CoA_DH_NAD-bd"/>
</dbReference>
<evidence type="ECO:0000259" key="2">
    <source>
        <dbReference type="Pfam" id="PF02737"/>
    </source>
</evidence>
<dbReference type="InterPro" id="IPR036291">
    <property type="entry name" value="NAD(P)-bd_dom_sf"/>
</dbReference>
<protein>
    <recommendedName>
        <fullName evidence="2">3-hydroxyacyl-CoA dehydrogenase NAD binding domain-containing protein</fullName>
    </recommendedName>
</protein>